<keyword evidence="1" id="KW-1133">Transmembrane helix</keyword>
<sequence>MSNFNVYLVFVSYIVAVIGSLMALIAVRDALHDEPNSRSSMIWVSALCLGGVGIWSMHFIGMLAYNMNGMAMNYNWWLTALSFVVGVGVVYCGLTIMAIGKFGFLKLIMAGFLVGLGVAAMHYTGMLSMQMQADTKWDTSIIAVSTGIAVVAAIVALWLAVHVKRLWQIVVSALVMGVAVCGMHYTGMTAVEFVQNDALPTVSPMGLTGTIFTLIIISIDAIIVIFSMLMVMARANKRLFIENKLA</sequence>
<dbReference type="Pfam" id="PF03707">
    <property type="entry name" value="MHYT"/>
    <property type="match status" value="2"/>
</dbReference>
<dbReference type="EMBL" id="CP022129">
    <property type="protein sequence ID" value="ASF45318.1"/>
    <property type="molecule type" value="Genomic_DNA"/>
</dbReference>
<dbReference type="GO" id="GO:0016020">
    <property type="term" value="C:membrane"/>
    <property type="evidence" value="ECO:0007669"/>
    <property type="project" value="UniProtKB-UniRule"/>
</dbReference>
<accession>A0A1Z4BVL9</accession>
<keyword evidence="4" id="KW-1185">Reference proteome</keyword>
<reference evidence="3 4" key="1">
    <citation type="submission" date="2017-06" db="EMBL/GenBank/DDBJ databases">
        <title>Genome Sequencing of the methanotroph Methylovulum psychrotolerants str. HV10-M2 isolated from a high-altitude environment.</title>
        <authorList>
            <person name="Mateos-Rivera A."/>
        </authorList>
    </citation>
    <scope>NUCLEOTIDE SEQUENCE [LARGE SCALE GENOMIC DNA]</scope>
    <source>
        <strain evidence="3 4">HV10_M2</strain>
    </source>
</reference>
<feature type="transmembrane region" description="Helical" evidence="1">
    <location>
        <begin position="107"/>
        <end position="129"/>
    </location>
</feature>
<keyword evidence="1" id="KW-0472">Membrane</keyword>
<feature type="transmembrane region" description="Helical" evidence="1">
    <location>
        <begin position="141"/>
        <end position="159"/>
    </location>
</feature>
<name>A0A1Z4BVL9_9GAMM</name>
<dbReference type="Proteomes" id="UP000197019">
    <property type="component" value="Chromosome"/>
</dbReference>
<feature type="domain" description="MHYT" evidence="2">
    <location>
        <begin position="4"/>
        <end position="194"/>
    </location>
</feature>
<evidence type="ECO:0000313" key="4">
    <source>
        <dbReference type="Proteomes" id="UP000197019"/>
    </source>
</evidence>
<dbReference type="OrthoDB" id="3763366at2"/>
<dbReference type="PANTHER" id="PTHR35152:SF1">
    <property type="entry name" value="DOMAIN SIGNALLING PROTEIN, PUTATIVE (AFU_ORTHOLOGUE AFUA_5G11310)-RELATED"/>
    <property type="match status" value="1"/>
</dbReference>
<feature type="transmembrane region" description="Helical" evidence="1">
    <location>
        <begin position="6"/>
        <end position="27"/>
    </location>
</feature>
<dbReference type="PANTHER" id="PTHR35152">
    <property type="entry name" value="DOMAIN SIGNALLING PROTEIN, PUTATIVE (AFU_ORTHOLOGUE AFUA_5G11310)-RELATED"/>
    <property type="match status" value="1"/>
</dbReference>
<feature type="transmembrane region" description="Helical" evidence="1">
    <location>
        <begin position="76"/>
        <end position="100"/>
    </location>
</feature>
<feature type="transmembrane region" description="Helical" evidence="1">
    <location>
        <begin position="166"/>
        <end position="185"/>
    </location>
</feature>
<gene>
    <name evidence="3" type="ORF">CEK71_04125</name>
</gene>
<dbReference type="InterPro" id="IPR005330">
    <property type="entry name" value="MHYT_dom"/>
</dbReference>
<proteinExistence type="predicted"/>
<protein>
    <recommendedName>
        <fullName evidence="2">MHYT domain-containing protein</fullName>
    </recommendedName>
</protein>
<dbReference type="KEGG" id="mpsy:CEK71_04125"/>
<keyword evidence="1" id="KW-0812">Transmembrane</keyword>
<evidence type="ECO:0000313" key="3">
    <source>
        <dbReference type="EMBL" id="ASF45318.1"/>
    </source>
</evidence>
<evidence type="ECO:0000259" key="2">
    <source>
        <dbReference type="PROSITE" id="PS50924"/>
    </source>
</evidence>
<evidence type="ECO:0000256" key="1">
    <source>
        <dbReference type="PROSITE-ProRule" id="PRU00244"/>
    </source>
</evidence>
<organism evidence="3 4">
    <name type="scientific">Methylovulum psychrotolerans</name>
    <dbReference type="NCBI Taxonomy" id="1704499"/>
    <lineage>
        <taxon>Bacteria</taxon>
        <taxon>Pseudomonadati</taxon>
        <taxon>Pseudomonadota</taxon>
        <taxon>Gammaproteobacteria</taxon>
        <taxon>Methylococcales</taxon>
        <taxon>Methylococcaceae</taxon>
        <taxon>Methylovulum</taxon>
    </lineage>
</organism>
<feature type="transmembrane region" description="Helical" evidence="1">
    <location>
        <begin position="205"/>
        <end position="231"/>
    </location>
</feature>
<feature type="transmembrane region" description="Helical" evidence="1">
    <location>
        <begin position="39"/>
        <end position="64"/>
    </location>
</feature>
<dbReference type="PROSITE" id="PS50924">
    <property type="entry name" value="MHYT"/>
    <property type="match status" value="1"/>
</dbReference>
<dbReference type="RefSeq" id="WP_088618200.1">
    <property type="nucleotide sequence ID" value="NZ_CP022129.1"/>
</dbReference>
<dbReference type="AlphaFoldDB" id="A0A1Z4BVL9"/>